<keyword evidence="3" id="KW-0223">Dioxygenase</keyword>
<dbReference type="Pfam" id="PF00866">
    <property type="entry name" value="Ring_hydroxyl_B"/>
    <property type="match status" value="1"/>
</dbReference>
<dbReference type="PANTHER" id="PTHR41534">
    <property type="entry name" value="BLR3401 PROTEIN"/>
    <property type="match status" value="1"/>
</dbReference>
<evidence type="ECO:0000313" key="3">
    <source>
        <dbReference type="EMBL" id="MFC7411282.1"/>
    </source>
</evidence>
<dbReference type="RefSeq" id="WP_382227467.1">
    <property type="nucleotide sequence ID" value="NZ_JBHTCA010000028.1"/>
</dbReference>
<evidence type="ECO:0000313" key="4">
    <source>
        <dbReference type="Proteomes" id="UP001596501"/>
    </source>
</evidence>
<comment type="similarity">
    <text evidence="1">Belongs to the bacterial ring-hydroxylating dioxygenase beta subunit family.</text>
</comment>
<evidence type="ECO:0000256" key="1">
    <source>
        <dbReference type="ARBA" id="ARBA00009570"/>
    </source>
</evidence>
<gene>
    <name evidence="3" type="ORF">ACFQPB_20660</name>
</gene>
<dbReference type="SUPFAM" id="SSF54427">
    <property type="entry name" value="NTF2-like"/>
    <property type="match status" value="1"/>
</dbReference>
<dbReference type="GO" id="GO:0051213">
    <property type="term" value="F:dioxygenase activity"/>
    <property type="evidence" value="ECO:0007669"/>
    <property type="project" value="UniProtKB-KW"/>
</dbReference>
<name>A0ABW2QQB9_9BURK</name>
<protein>
    <submittedName>
        <fullName evidence="3">Aromatic-ring-hydroxylating dioxygenase subunit beta</fullName>
    </submittedName>
</protein>
<dbReference type="Gene3D" id="3.10.450.50">
    <property type="match status" value="1"/>
</dbReference>
<accession>A0ABW2QQB9</accession>
<organism evidence="3 4">
    <name type="scientific">Hydrogenophaga atypica</name>
    <dbReference type="NCBI Taxonomy" id="249409"/>
    <lineage>
        <taxon>Bacteria</taxon>
        <taxon>Pseudomonadati</taxon>
        <taxon>Pseudomonadota</taxon>
        <taxon>Betaproteobacteria</taxon>
        <taxon>Burkholderiales</taxon>
        <taxon>Comamonadaceae</taxon>
        <taxon>Hydrogenophaga</taxon>
    </lineage>
</organism>
<sequence>MTIDHQALSDLIYLDALLLDEARYDEWLALFAEDGRYWVPLKGRLQAEDEKYNAIADEDRLLLALRIDRLKAGRAHSQQTTSTAQHVLQQPMSVASDVGAGVYVLRTPFSYAESRGEDLVTLHGHYIHRIVAVDGQLRIALKRVNLVNAHARLPMIQLFP</sequence>
<keyword evidence="4" id="KW-1185">Reference proteome</keyword>
<keyword evidence="2" id="KW-0560">Oxidoreductase</keyword>
<comment type="caution">
    <text evidence="3">The sequence shown here is derived from an EMBL/GenBank/DDBJ whole genome shotgun (WGS) entry which is preliminary data.</text>
</comment>
<dbReference type="PANTHER" id="PTHR41534:SF1">
    <property type="entry name" value="BLR3401 PROTEIN"/>
    <property type="match status" value="1"/>
</dbReference>
<dbReference type="InterPro" id="IPR032710">
    <property type="entry name" value="NTF2-like_dom_sf"/>
</dbReference>
<proteinExistence type="inferred from homology"/>
<dbReference type="EMBL" id="JBHTCA010000028">
    <property type="protein sequence ID" value="MFC7411282.1"/>
    <property type="molecule type" value="Genomic_DNA"/>
</dbReference>
<dbReference type="Proteomes" id="UP001596501">
    <property type="component" value="Unassembled WGS sequence"/>
</dbReference>
<reference evidence="4" key="1">
    <citation type="journal article" date="2019" name="Int. J. Syst. Evol. Microbiol.">
        <title>The Global Catalogue of Microorganisms (GCM) 10K type strain sequencing project: providing services to taxonomists for standard genome sequencing and annotation.</title>
        <authorList>
            <consortium name="The Broad Institute Genomics Platform"/>
            <consortium name="The Broad Institute Genome Sequencing Center for Infectious Disease"/>
            <person name="Wu L."/>
            <person name="Ma J."/>
        </authorList>
    </citation>
    <scope>NUCLEOTIDE SEQUENCE [LARGE SCALE GENOMIC DNA]</scope>
    <source>
        <strain evidence="4">CGMCC 1.12371</strain>
    </source>
</reference>
<dbReference type="InterPro" id="IPR000391">
    <property type="entry name" value="Rng_hydr_dOase-bsu"/>
</dbReference>
<evidence type="ECO:0000256" key="2">
    <source>
        <dbReference type="ARBA" id="ARBA00023002"/>
    </source>
</evidence>